<comment type="subunit">
    <text evidence="10">Component of the NDC80 complex.</text>
</comment>
<dbReference type="Pfam" id="PF03801">
    <property type="entry name" value="Ndc80_HEC"/>
    <property type="match status" value="1"/>
</dbReference>
<evidence type="ECO:0000256" key="7">
    <source>
        <dbReference type="ARBA" id="ARBA00023242"/>
    </source>
</evidence>
<reference evidence="14" key="1">
    <citation type="journal article" date="2013" name="Genetics">
        <title>The draft genome and transcriptome of Panagrellus redivivus are shaped by the harsh demands of a free-living lifestyle.</title>
        <authorList>
            <person name="Srinivasan J."/>
            <person name="Dillman A.R."/>
            <person name="Macchietto M.G."/>
            <person name="Heikkinen L."/>
            <person name="Lakso M."/>
            <person name="Fracchia K.M."/>
            <person name="Antoshechkin I."/>
            <person name="Mortazavi A."/>
            <person name="Wong G."/>
            <person name="Sternberg P.W."/>
        </authorList>
    </citation>
    <scope>NUCLEOTIDE SEQUENCE [LARGE SCALE GENOMIC DNA]</scope>
    <source>
        <strain evidence="14">MT8872</strain>
    </source>
</reference>
<dbReference type="Proteomes" id="UP000492821">
    <property type="component" value="Unassembled WGS sequence"/>
</dbReference>
<organism evidence="14 15">
    <name type="scientific">Panagrellus redivivus</name>
    <name type="common">Microworm</name>
    <dbReference type="NCBI Taxonomy" id="6233"/>
    <lineage>
        <taxon>Eukaryota</taxon>
        <taxon>Metazoa</taxon>
        <taxon>Ecdysozoa</taxon>
        <taxon>Nematoda</taxon>
        <taxon>Chromadorea</taxon>
        <taxon>Rhabditida</taxon>
        <taxon>Tylenchina</taxon>
        <taxon>Panagrolaimomorpha</taxon>
        <taxon>Panagrolaimoidea</taxon>
        <taxon>Panagrolaimidae</taxon>
        <taxon>Panagrellus</taxon>
    </lineage>
</organism>
<dbReference type="InterPro" id="IPR055260">
    <property type="entry name" value="Ndc80_CH"/>
</dbReference>
<evidence type="ECO:0000256" key="10">
    <source>
        <dbReference type="RuleBase" id="RU368072"/>
    </source>
</evidence>
<protein>
    <recommendedName>
        <fullName evidence="10">Kinetochore protein NDC80</fullName>
    </recommendedName>
</protein>
<keyword evidence="14" id="KW-1185">Reference proteome</keyword>
<evidence type="ECO:0000256" key="5">
    <source>
        <dbReference type="ARBA" id="ARBA00022838"/>
    </source>
</evidence>
<dbReference type="AlphaFoldDB" id="A0A7E4VGN2"/>
<keyword evidence="3 10" id="KW-0132">Cell division</keyword>
<feature type="compositionally biased region" description="Polar residues" evidence="12">
    <location>
        <begin position="17"/>
        <end position="29"/>
    </location>
</feature>
<keyword evidence="2 10" id="KW-0158">Chromosome</keyword>
<feature type="region of interest" description="Disordered" evidence="12">
    <location>
        <begin position="1"/>
        <end position="29"/>
    </location>
</feature>
<evidence type="ECO:0000256" key="11">
    <source>
        <dbReference type="SAM" id="Coils"/>
    </source>
</evidence>
<keyword evidence="9 10" id="KW-0137">Centromere</keyword>
<evidence type="ECO:0000256" key="4">
    <source>
        <dbReference type="ARBA" id="ARBA00022776"/>
    </source>
</evidence>
<dbReference type="InterPro" id="IPR005550">
    <property type="entry name" value="Kinetochore_Ndc80"/>
</dbReference>
<evidence type="ECO:0000256" key="12">
    <source>
        <dbReference type="SAM" id="MobiDB-lite"/>
    </source>
</evidence>
<comment type="function">
    <text evidence="10">Acts as a component of the essential kinetochore-associated NDC80 complex, which is required for chromosome segregation and spindle checkpoint activity.</text>
</comment>
<evidence type="ECO:0000313" key="14">
    <source>
        <dbReference type="Proteomes" id="UP000492821"/>
    </source>
</evidence>
<evidence type="ECO:0000259" key="13">
    <source>
        <dbReference type="Pfam" id="PF03801"/>
    </source>
</evidence>
<comment type="similarity">
    <text evidence="1 10">Belongs to the NDC80/HEC1 family.</text>
</comment>
<evidence type="ECO:0000256" key="9">
    <source>
        <dbReference type="ARBA" id="ARBA00023328"/>
    </source>
</evidence>
<dbReference type="GO" id="GO:0051315">
    <property type="term" value="P:attachment of mitotic spindle microtubules to kinetochore"/>
    <property type="evidence" value="ECO:0007669"/>
    <property type="project" value="UniProtKB-UniRule"/>
</dbReference>
<sequence length="698" mass="79914">MNYDGRQSLRTPRITGRPSNFERQSLFTGNNGRQSLFSARQSLRASDAHGLGRLSCGIPKPRPSNAAAKAPARTPREKPYFDRQKAKVREFLRTNEAKIDPACLKGPNSSQFNALFMFIYVYLDPDFQLTNAKEQIPKILNGLGYPTPIKHSMMQTVYAPSSWPYLLDALAFMIELIEKFDKVDVFGTTFGDSADVQNNRLYAYAYCTRAFQKCVRIKCDANGSNFEEERESFRSRVFNASWPYLVDALAFMIELIEKFEKVDEFETTFGDNADVQKNRFYAYEYCTEAFQKCVRFKCDANGSNFEEEREVFRSRVFNAYDITRGETESEKRLADLNRRVEQLRANCKKDARQELELTVQATKADNLKLKTHIDQLEGYSMTLTQNEASVKENIAKLTASLESLKAEIAEKKTLIRNQPISAQDARQKTQLLQNLRNELKAARSELHEIRNKPMDNNAALYQIFSDIKAEFADMGLQIASVAENFFTPEELTRHGFTSLGEDRNDISAATARAYLAEFDVAVKKLIARMEQEGERARNQASKYRAEELDCDRRLDRGCLEKANIQQEADQVRHGLMRTLNEREQELARAEYKQNVAVERYKAAEARKKKFEAKLLKLDQDIADAEVEQFKQTAQVEDEAIAEGERIVEHVSELFAVYNDIQSKITQKGEELDMIIASYYRGLGIEKPTNENEKPANSA</sequence>
<dbReference type="PANTHER" id="PTHR10643:SF2">
    <property type="entry name" value="KINETOCHORE PROTEIN NDC80 HOMOLOG"/>
    <property type="match status" value="1"/>
</dbReference>
<dbReference type="GO" id="GO:0031262">
    <property type="term" value="C:Ndc80 complex"/>
    <property type="evidence" value="ECO:0007669"/>
    <property type="project" value="UniProtKB-UniRule"/>
</dbReference>
<evidence type="ECO:0000313" key="15">
    <source>
        <dbReference type="WBParaSite" id="Pan_g20666.t1"/>
    </source>
</evidence>
<keyword evidence="7 10" id="KW-0539">Nucleus</keyword>
<evidence type="ECO:0000256" key="2">
    <source>
        <dbReference type="ARBA" id="ARBA00022454"/>
    </source>
</evidence>
<evidence type="ECO:0000256" key="6">
    <source>
        <dbReference type="ARBA" id="ARBA00023054"/>
    </source>
</evidence>
<dbReference type="GO" id="GO:0051301">
    <property type="term" value="P:cell division"/>
    <property type="evidence" value="ECO:0007669"/>
    <property type="project" value="UniProtKB-UniRule"/>
</dbReference>
<reference evidence="15" key="2">
    <citation type="submission" date="2020-10" db="UniProtKB">
        <authorList>
            <consortium name="WormBaseParasite"/>
        </authorList>
    </citation>
    <scope>IDENTIFICATION</scope>
</reference>
<evidence type="ECO:0000256" key="1">
    <source>
        <dbReference type="ARBA" id="ARBA00007050"/>
    </source>
</evidence>
<dbReference type="PANTHER" id="PTHR10643">
    <property type="entry name" value="KINETOCHORE PROTEIN NDC80"/>
    <property type="match status" value="1"/>
</dbReference>
<evidence type="ECO:0000256" key="3">
    <source>
        <dbReference type="ARBA" id="ARBA00022618"/>
    </source>
</evidence>
<dbReference type="Gene3D" id="1.10.418.30">
    <property type="entry name" value="Ncd80 complex, Ncd80 subunit"/>
    <property type="match status" value="1"/>
</dbReference>
<feature type="domain" description="Kinetochore protein Ndc80 CH" evidence="13">
    <location>
        <begin position="64"/>
        <end position="181"/>
    </location>
</feature>
<accession>A0A7E4VGN2</accession>
<comment type="subcellular location">
    <subcellularLocation>
        <location evidence="10">Chromosome</location>
        <location evidence="10">Centromere</location>
        <location evidence="10">Kinetochore</location>
    </subcellularLocation>
    <subcellularLocation>
        <location evidence="10">Nucleus</location>
    </subcellularLocation>
</comment>
<feature type="region of interest" description="Disordered" evidence="12">
    <location>
        <begin position="50"/>
        <end position="79"/>
    </location>
</feature>
<keyword evidence="5 10" id="KW-0995">Kinetochore</keyword>
<name>A0A7E4VGN2_PANRE</name>
<feature type="coiled-coil region" evidence="11">
    <location>
        <begin position="326"/>
        <end position="353"/>
    </location>
</feature>
<dbReference type="WBParaSite" id="Pan_g20666.t1">
    <property type="protein sequence ID" value="Pan_g20666.t1"/>
    <property type="gene ID" value="Pan_g20666"/>
</dbReference>
<feature type="coiled-coil region" evidence="11">
    <location>
        <begin position="387"/>
        <end position="452"/>
    </location>
</feature>
<feature type="coiled-coil region" evidence="11">
    <location>
        <begin position="600"/>
        <end position="627"/>
    </location>
</feature>
<dbReference type="InterPro" id="IPR038273">
    <property type="entry name" value="Ndc80_sf"/>
</dbReference>
<keyword evidence="8 10" id="KW-0131">Cell cycle</keyword>
<keyword evidence="4 10" id="KW-0498">Mitosis</keyword>
<keyword evidence="6 11" id="KW-0175">Coiled coil</keyword>
<proteinExistence type="inferred from homology"/>
<evidence type="ECO:0000256" key="8">
    <source>
        <dbReference type="ARBA" id="ARBA00023306"/>
    </source>
</evidence>
<dbReference type="GO" id="GO:0005634">
    <property type="term" value="C:nucleus"/>
    <property type="evidence" value="ECO:0007669"/>
    <property type="project" value="UniProtKB-SubCell"/>
</dbReference>